<evidence type="ECO:0000313" key="11">
    <source>
        <dbReference type="EMBL" id="KGF96346.1"/>
    </source>
</evidence>
<evidence type="ECO:0000256" key="6">
    <source>
        <dbReference type="ARBA" id="ARBA00022840"/>
    </source>
</evidence>
<keyword evidence="7" id="KW-0408">Iron</keyword>
<keyword evidence="6" id="KW-0067">ATP-binding</keyword>
<keyword evidence="4" id="KW-0410">Iron transport</keyword>
<feature type="domain" description="ABC transporter" evidence="10">
    <location>
        <begin position="3"/>
        <end position="240"/>
    </location>
</feature>
<dbReference type="InterPro" id="IPR027417">
    <property type="entry name" value="P-loop_NTPase"/>
</dbReference>
<dbReference type="GO" id="GO:0005886">
    <property type="term" value="C:plasma membrane"/>
    <property type="evidence" value="ECO:0007669"/>
    <property type="project" value="UniProtKB-SubCell"/>
</dbReference>
<dbReference type="InterPro" id="IPR017871">
    <property type="entry name" value="ABC_transporter-like_CS"/>
</dbReference>
<reference evidence="12" key="1">
    <citation type="journal article" date="2014" name="Sci. Data">
        <title>Genomes of diverse isolates of the marine cyanobacterium Prochlorococcus.</title>
        <authorList>
            <person name="Biller S."/>
            <person name="Berube P."/>
            <person name="Thompson J."/>
            <person name="Kelly L."/>
            <person name="Roggensack S."/>
            <person name="Awad L."/>
            <person name="Roache-Johnson K."/>
            <person name="Ding H."/>
            <person name="Giovannoni S.J."/>
            <person name="Moore L.R."/>
            <person name="Chisholm S.W."/>
        </authorList>
    </citation>
    <scope>NUCLEOTIDE SEQUENCE [LARGE SCALE GENOMIC DNA]</scope>
    <source>
        <strain evidence="12">MIT 9201</strain>
    </source>
</reference>
<keyword evidence="3" id="KW-1003">Cell membrane</keyword>
<dbReference type="Pfam" id="PF00005">
    <property type="entry name" value="ABC_tran"/>
    <property type="match status" value="1"/>
</dbReference>
<gene>
    <name evidence="11" type="ORF">EU95_0726</name>
</gene>
<dbReference type="FunFam" id="3.40.50.300:FF:000134">
    <property type="entry name" value="Iron-enterobactin ABC transporter ATP-binding protein"/>
    <property type="match status" value="1"/>
</dbReference>
<dbReference type="CDD" id="cd03214">
    <property type="entry name" value="ABC_Iron-Siderophores_B12_Hemin"/>
    <property type="match status" value="1"/>
</dbReference>
<evidence type="ECO:0000256" key="7">
    <source>
        <dbReference type="ARBA" id="ARBA00023004"/>
    </source>
</evidence>
<dbReference type="STRING" id="93057.EU95_0726"/>
<evidence type="ECO:0000256" key="9">
    <source>
        <dbReference type="ARBA" id="ARBA00023136"/>
    </source>
</evidence>
<evidence type="ECO:0000313" key="12">
    <source>
        <dbReference type="Proteomes" id="UP000030355"/>
    </source>
</evidence>
<evidence type="ECO:0000256" key="8">
    <source>
        <dbReference type="ARBA" id="ARBA00023065"/>
    </source>
</evidence>
<dbReference type="RefSeq" id="WP_032521890.1">
    <property type="nucleotide sequence ID" value="NZ_CP138977.1"/>
</dbReference>
<dbReference type="InterPro" id="IPR003593">
    <property type="entry name" value="AAA+_ATPase"/>
</dbReference>
<evidence type="ECO:0000256" key="5">
    <source>
        <dbReference type="ARBA" id="ARBA00022741"/>
    </source>
</evidence>
<dbReference type="Gene3D" id="3.40.50.300">
    <property type="entry name" value="P-loop containing nucleotide triphosphate hydrolases"/>
    <property type="match status" value="1"/>
</dbReference>
<proteinExistence type="predicted"/>
<dbReference type="PANTHER" id="PTHR42771">
    <property type="entry name" value="IRON(3+)-HYDROXAMATE IMPORT ATP-BINDING PROTEIN FHUC"/>
    <property type="match status" value="1"/>
</dbReference>
<keyword evidence="9" id="KW-0472">Membrane</keyword>
<comment type="caution">
    <text evidence="11">The sequence shown here is derived from an EMBL/GenBank/DDBJ whole genome shotgun (WGS) entry which is preliminary data.</text>
</comment>
<keyword evidence="8" id="KW-0406">Ion transport</keyword>
<dbReference type="eggNOG" id="COG1120">
    <property type="taxonomic scope" value="Bacteria"/>
</dbReference>
<protein>
    <recommendedName>
        <fullName evidence="10">ABC transporter domain-containing protein</fullName>
    </recommendedName>
</protein>
<keyword evidence="2" id="KW-0813">Transport</keyword>
<dbReference type="GO" id="GO:0005524">
    <property type="term" value="F:ATP binding"/>
    <property type="evidence" value="ECO:0007669"/>
    <property type="project" value="UniProtKB-KW"/>
</dbReference>
<sequence>MVLILKDFSTGYWKNEVIKKINFELRQNEWIGIIGANGSGKSTLLKGVLKFIPTLNGDVFFADNPIKNFSRNKLSKKIAYLPQKLNNNLNITVKDLISLGRSPYKNFWNFDLSQEDLKIIDETIQIMDLDELKNKFINELSGGQSQRAFLAMTIAQNTNILLLDEPTTFLDINYQIKFLESLKNLIQIKKLSIITVLHDVNLAARFCDRIAILKEGKLIDINTPEKVINKINFMKGFEIDSHIIDTPVGIQIFPVSKIRN</sequence>
<evidence type="ECO:0000256" key="1">
    <source>
        <dbReference type="ARBA" id="ARBA00004202"/>
    </source>
</evidence>
<dbReference type="InterPro" id="IPR003439">
    <property type="entry name" value="ABC_transporter-like_ATP-bd"/>
</dbReference>
<dbReference type="SUPFAM" id="SSF52540">
    <property type="entry name" value="P-loop containing nucleoside triphosphate hydrolases"/>
    <property type="match status" value="1"/>
</dbReference>
<dbReference type="GO" id="GO:0016887">
    <property type="term" value="F:ATP hydrolysis activity"/>
    <property type="evidence" value="ECO:0007669"/>
    <property type="project" value="InterPro"/>
</dbReference>
<name>A0A0A2A674_PROMR</name>
<dbReference type="EMBL" id="JNAL01000009">
    <property type="protein sequence ID" value="KGF96346.1"/>
    <property type="molecule type" value="Genomic_DNA"/>
</dbReference>
<dbReference type="SMART" id="SM00382">
    <property type="entry name" value="AAA"/>
    <property type="match status" value="1"/>
</dbReference>
<evidence type="ECO:0000256" key="2">
    <source>
        <dbReference type="ARBA" id="ARBA00022448"/>
    </source>
</evidence>
<dbReference type="PROSITE" id="PS50893">
    <property type="entry name" value="ABC_TRANSPORTER_2"/>
    <property type="match status" value="1"/>
</dbReference>
<evidence type="ECO:0000259" key="10">
    <source>
        <dbReference type="PROSITE" id="PS50893"/>
    </source>
</evidence>
<organism evidence="11 12">
    <name type="scientific">Prochlorococcus marinus str. MIT 9201</name>
    <dbReference type="NCBI Taxonomy" id="93057"/>
    <lineage>
        <taxon>Bacteria</taxon>
        <taxon>Bacillati</taxon>
        <taxon>Cyanobacteriota</taxon>
        <taxon>Cyanophyceae</taxon>
        <taxon>Synechococcales</taxon>
        <taxon>Prochlorococcaceae</taxon>
        <taxon>Prochlorococcus</taxon>
    </lineage>
</organism>
<dbReference type="GO" id="GO:0006826">
    <property type="term" value="P:iron ion transport"/>
    <property type="evidence" value="ECO:0007669"/>
    <property type="project" value="UniProtKB-KW"/>
</dbReference>
<dbReference type="Proteomes" id="UP000030355">
    <property type="component" value="Unassembled WGS sequence"/>
</dbReference>
<accession>A0A0A2A674</accession>
<dbReference type="PANTHER" id="PTHR42771:SF2">
    <property type="entry name" value="IRON(3+)-HYDROXAMATE IMPORT ATP-BINDING PROTEIN FHUC"/>
    <property type="match status" value="1"/>
</dbReference>
<dbReference type="AlphaFoldDB" id="A0A0A2A674"/>
<evidence type="ECO:0000256" key="4">
    <source>
        <dbReference type="ARBA" id="ARBA00022496"/>
    </source>
</evidence>
<keyword evidence="5" id="KW-0547">Nucleotide-binding</keyword>
<dbReference type="InterPro" id="IPR051535">
    <property type="entry name" value="Siderophore_ABC-ATPase"/>
</dbReference>
<dbReference type="OrthoDB" id="9806726at2"/>
<evidence type="ECO:0000256" key="3">
    <source>
        <dbReference type="ARBA" id="ARBA00022475"/>
    </source>
</evidence>
<dbReference type="PROSITE" id="PS00211">
    <property type="entry name" value="ABC_TRANSPORTER_1"/>
    <property type="match status" value="1"/>
</dbReference>
<comment type="subcellular location">
    <subcellularLocation>
        <location evidence="1">Cell membrane</location>
        <topology evidence="1">Peripheral membrane protein</topology>
    </subcellularLocation>
</comment>